<protein>
    <submittedName>
        <fullName evidence="2">Conjugal transfer pilus assembly protein TraE</fullName>
    </submittedName>
</protein>
<name>A0A368XNE9_9BURK</name>
<evidence type="ECO:0000256" key="1">
    <source>
        <dbReference type="SAM" id="Phobius"/>
    </source>
</evidence>
<evidence type="ECO:0000313" key="3">
    <source>
        <dbReference type="Proteomes" id="UP000252884"/>
    </source>
</evidence>
<dbReference type="RefSeq" id="WP_114469792.1">
    <property type="nucleotide sequence ID" value="NZ_QPJK01000006.1"/>
</dbReference>
<organism evidence="2 3">
    <name type="scientific">Pseudorhodoferax soli</name>
    <dbReference type="NCBI Taxonomy" id="545864"/>
    <lineage>
        <taxon>Bacteria</taxon>
        <taxon>Pseudomonadati</taxon>
        <taxon>Pseudomonadota</taxon>
        <taxon>Betaproteobacteria</taxon>
        <taxon>Burkholderiales</taxon>
        <taxon>Comamonadaceae</taxon>
    </lineage>
</organism>
<keyword evidence="1" id="KW-0472">Membrane</keyword>
<dbReference type="EMBL" id="QPJK01000006">
    <property type="protein sequence ID" value="RCW69385.1"/>
    <property type="molecule type" value="Genomic_DNA"/>
</dbReference>
<evidence type="ECO:0000313" key="2">
    <source>
        <dbReference type="EMBL" id="RCW69385.1"/>
    </source>
</evidence>
<dbReference type="AlphaFoldDB" id="A0A368XNE9"/>
<dbReference type="OrthoDB" id="5362036at2"/>
<keyword evidence="1" id="KW-0812">Transmembrane</keyword>
<comment type="caution">
    <text evidence="2">The sequence shown here is derived from an EMBL/GenBank/DDBJ whole genome shotgun (WGS) entry which is preliminary data.</text>
</comment>
<keyword evidence="1" id="KW-1133">Transmembrane helix</keyword>
<dbReference type="Proteomes" id="UP000252884">
    <property type="component" value="Unassembled WGS sequence"/>
</dbReference>
<dbReference type="PROSITE" id="PS51257">
    <property type="entry name" value="PROKAR_LIPOPROTEIN"/>
    <property type="match status" value="1"/>
</dbReference>
<keyword evidence="3" id="KW-1185">Reference proteome</keyword>
<proteinExistence type="predicted"/>
<dbReference type="Pfam" id="PF05309">
    <property type="entry name" value="TraE"/>
    <property type="match status" value="1"/>
</dbReference>
<accession>A0A368XNE9</accession>
<gene>
    <name evidence="2" type="ORF">DES41_106259</name>
</gene>
<dbReference type="NCBIfam" id="TIGR02761">
    <property type="entry name" value="TraE_TIGR"/>
    <property type="match status" value="1"/>
</dbReference>
<feature type="transmembrane region" description="Helical" evidence="1">
    <location>
        <begin position="21"/>
        <end position="42"/>
    </location>
</feature>
<dbReference type="InterPro" id="IPR007973">
    <property type="entry name" value="Pilus_assembly_TraE"/>
</dbReference>
<sequence length="188" mass="20835">MDYARLNTDLRDLRRRNQGQALAIGGLTGCLILALSTIVMLLGSVRTVVVPPVLNKTFWVEGGRASGEYLEQMGSFIAWLVLDVTPNSIEWKKEMLLGYVDPAQHGALKARQEVEAERLKRINAATSFAPQQLVASEEQQSLVVRGRLRTLVNGHETAHDLKAYRIDFGHAGARLHVLGFQEVAYAVK</sequence>
<reference evidence="2 3" key="1">
    <citation type="submission" date="2018-07" db="EMBL/GenBank/DDBJ databases">
        <title>Genomic Encyclopedia of Type Strains, Phase IV (KMG-IV): sequencing the most valuable type-strain genomes for metagenomic binning, comparative biology and taxonomic classification.</title>
        <authorList>
            <person name="Goeker M."/>
        </authorList>
    </citation>
    <scope>NUCLEOTIDE SEQUENCE [LARGE SCALE GENOMIC DNA]</scope>
    <source>
        <strain evidence="2 3">DSM 21634</strain>
    </source>
</reference>